<dbReference type="Proteomes" id="UP000244005">
    <property type="component" value="Unassembled WGS sequence"/>
</dbReference>
<feature type="region of interest" description="Disordered" evidence="1">
    <location>
        <begin position="278"/>
        <end position="337"/>
    </location>
</feature>
<gene>
    <name evidence="2" type="ORF">MARPO_0009s0143</name>
</gene>
<evidence type="ECO:0000313" key="3">
    <source>
        <dbReference type="Proteomes" id="UP000244005"/>
    </source>
</evidence>
<dbReference type="Gramene" id="Mp7g14580.1">
    <property type="protein sequence ID" value="Mp7g14580.1.cds1"/>
    <property type="gene ID" value="Mp7g14580"/>
</dbReference>
<accession>A0A2R6XLS7</accession>
<sequence length="337" mass="35212">MLHSIFDCFSLNSHLNRSPRLTSLSRVHSRLSSLTVPHLLRPTPISLAHLSSRPTLPSLPPHRSVPLPFSILTTARPPDRESAPPRQRGTTAPPRARPTPGVAHSLDSGSLICAASLTARHSYSSRSASLPPSTSSSCSCPHNGNDPLLRLMSFVGPSARSPSPLSPLDSSSSSSSSSSFLPSLPSFSACAPLSLLLLRSLYLPHHHRLSPSLLFCLPVFSPGVPTLLLPSSSSSSLPPPLTSTPACLPAFLPSFLPVHRPGLPCPAPPSVGLAGTPARLAASASERTDRPRLPDPTSDLGSLGGDGRKGCRAGQCSDCSPRPENKTKAPAPTSAET</sequence>
<feature type="compositionally biased region" description="Low complexity" evidence="1">
    <location>
        <begin position="53"/>
        <end position="64"/>
    </location>
</feature>
<keyword evidence="3" id="KW-1185">Reference proteome</keyword>
<protein>
    <submittedName>
        <fullName evidence="2">Uncharacterized protein</fullName>
    </submittedName>
</protein>
<feature type="compositionally biased region" description="Low complexity" evidence="1">
    <location>
        <begin position="84"/>
        <end position="101"/>
    </location>
</feature>
<evidence type="ECO:0000256" key="1">
    <source>
        <dbReference type="SAM" id="MobiDB-lite"/>
    </source>
</evidence>
<dbReference type="EMBL" id="KZ772681">
    <property type="protein sequence ID" value="PTQ47052.1"/>
    <property type="molecule type" value="Genomic_DNA"/>
</dbReference>
<evidence type="ECO:0000313" key="2">
    <source>
        <dbReference type="EMBL" id="PTQ47052.1"/>
    </source>
</evidence>
<organism evidence="2 3">
    <name type="scientific">Marchantia polymorpha</name>
    <name type="common">Common liverwort</name>
    <name type="synonym">Marchantia aquatica</name>
    <dbReference type="NCBI Taxonomy" id="3197"/>
    <lineage>
        <taxon>Eukaryota</taxon>
        <taxon>Viridiplantae</taxon>
        <taxon>Streptophyta</taxon>
        <taxon>Embryophyta</taxon>
        <taxon>Marchantiophyta</taxon>
        <taxon>Marchantiopsida</taxon>
        <taxon>Marchantiidae</taxon>
        <taxon>Marchantiales</taxon>
        <taxon>Marchantiaceae</taxon>
        <taxon>Marchantia</taxon>
    </lineage>
</organism>
<proteinExistence type="predicted"/>
<feature type="region of interest" description="Disordered" evidence="1">
    <location>
        <begin position="53"/>
        <end position="104"/>
    </location>
</feature>
<dbReference type="AlphaFoldDB" id="A0A2R6XLS7"/>
<name>A0A2R6XLS7_MARPO</name>
<reference evidence="3" key="1">
    <citation type="journal article" date="2017" name="Cell">
        <title>Insights into land plant evolution garnered from the Marchantia polymorpha genome.</title>
        <authorList>
            <person name="Bowman J.L."/>
            <person name="Kohchi T."/>
            <person name="Yamato K.T."/>
            <person name="Jenkins J."/>
            <person name="Shu S."/>
            <person name="Ishizaki K."/>
            <person name="Yamaoka S."/>
            <person name="Nishihama R."/>
            <person name="Nakamura Y."/>
            <person name="Berger F."/>
            <person name="Adam C."/>
            <person name="Aki S.S."/>
            <person name="Althoff F."/>
            <person name="Araki T."/>
            <person name="Arteaga-Vazquez M.A."/>
            <person name="Balasubrmanian S."/>
            <person name="Barry K."/>
            <person name="Bauer D."/>
            <person name="Boehm C.R."/>
            <person name="Briginshaw L."/>
            <person name="Caballero-Perez J."/>
            <person name="Catarino B."/>
            <person name="Chen F."/>
            <person name="Chiyoda S."/>
            <person name="Chovatia M."/>
            <person name="Davies K.M."/>
            <person name="Delmans M."/>
            <person name="Demura T."/>
            <person name="Dierschke T."/>
            <person name="Dolan L."/>
            <person name="Dorantes-Acosta A.E."/>
            <person name="Eklund D.M."/>
            <person name="Florent S.N."/>
            <person name="Flores-Sandoval E."/>
            <person name="Fujiyama A."/>
            <person name="Fukuzawa H."/>
            <person name="Galik B."/>
            <person name="Grimanelli D."/>
            <person name="Grimwood J."/>
            <person name="Grossniklaus U."/>
            <person name="Hamada T."/>
            <person name="Haseloff J."/>
            <person name="Hetherington A.J."/>
            <person name="Higo A."/>
            <person name="Hirakawa Y."/>
            <person name="Hundley H.N."/>
            <person name="Ikeda Y."/>
            <person name="Inoue K."/>
            <person name="Inoue S.I."/>
            <person name="Ishida S."/>
            <person name="Jia Q."/>
            <person name="Kakita M."/>
            <person name="Kanazawa T."/>
            <person name="Kawai Y."/>
            <person name="Kawashima T."/>
            <person name="Kennedy M."/>
            <person name="Kinose K."/>
            <person name="Kinoshita T."/>
            <person name="Kohara Y."/>
            <person name="Koide E."/>
            <person name="Komatsu K."/>
            <person name="Kopischke S."/>
            <person name="Kubo M."/>
            <person name="Kyozuka J."/>
            <person name="Lagercrantz U."/>
            <person name="Lin S.S."/>
            <person name="Lindquist E."/>
            <person name="Lipzen A.M."/>
            <person name="Lu C.W."/>
            <person name="De Luna E."/>
            <person name="Martienssen R.A."/>
            <person name="Minamino N."/>
            <person name="Mizutani M."/>
            <person name="Mizutani M."/>
            <person name="Mochizuki N."/>
            <person name="Monte I."/>
            <person name="Mosher R."/>
            <person name="Nagasaki H."/>
            <person name="Nakagami H."/>
            <person name="Naramoto S."/>
            <person name="Nishitani K."/>
            <person name="Ohtani M."/>
            <person name="Okamoto T."/>
            <person name="Okumura M."/>
            <person name="Phillips J."/>
            <person name="Pollak B."/>
            <person name="Reinders A."/>
            <person name="Rovekamp M."/>
            <person name="Sano R."/>
            <person name="Sawa S."/>
            <person name="Schmid M.W."/>
            <person name="Shirakawa M."/>
            <person name="Solano R."/>
            <person name="Spunde A."/>
            <person name="Suetsugu N."/>
            <person name="Sugano S."/>
            <person name="Sugiyama A."/>
            <person name="Sun R."/>
            <person name="Suzuki Y."/>
            <person name="Takenaka M."/>
            <person name="Takezawa D."/>
            <person name="Tomogane H."/>
            <person name="Tsuzuki M."/>
            <person name="Ueda T."/>
            <person name="Umeda M."/>
            <person name="Ward J.M."/>
            <person name="Watanabe Y."/>
            <person name="Yazaki K."/>
            <person name="Yokoyama R."/>
            <person name="Yoshitake Y."/>
            <person name="Yotsui I."/>
            <person name="Zachgo S."/>
            <person name="Schmutz J."/>
        </authorList>
    </citation>
    <scope>NUCLEOTIDE SEQUENCE [LARGE SCALE GENOMIC DNA]</scope>
    <source>
        <strain evidence="3">Tak-1</strain>
    </source>
</reference>